<dbReference type="Gene3D" id="1.20.120.340">
    <property type="entry name" value="Flagellar protein FliS"/>
    <property type="match status" value="1"/>
</dbReference>
<evidence type="ECO:0000256" key="4">
    <source>
        <dbReference type="ARBA" id="ARBA00022795"/>
    </source>
</evidence>
<accession>A0A0L6ZDI6</accession>
<keyword evidence="4 6" id="KW-1005">Bacterial flagellum biogenesis</keyword>
<evidence type="ECO:0000256" key="5">
    <source>
        <dbReference type="ARBA" id="ARBA00023186"/>
    </source>
</evidence>
<dbReference type="InterPro" id="IPR036584">
    <property type="entry name" value="FliS_sf"/>
</dbReference>
<proteinExistence type="inferred from homology"/>
<evidence type="ECO:0000313" key="8">
    <source>
        <dbReference type="Proteomes" id="UP000037043"/>
    </source>
</evidence>
<dbReference type="NCBIfam" id="TIGR00208">
    <property type="entry name" value="fliS"/>
    <property type="match status" value="1"/>
</dbReference>
<dbReference type="PATRIC" id="fig|1121318.3.peg.634"/>
<comment type="similarity">
    <text evidence="2 6">Belongs to the FliS family.</text>
</comment>
<keyword evidence="3 6" id="KW-0963">Cytoplasm</keyword>
<dbReference type="SUPFAM" id="SSF101116">
    <property type="entry name" value="Flagellar export chaperone FliS"/>
    <property type="match status" value="1"/>
</dbReference>
<evidence type="ECO:0000256" key="2">
    <source>
        <dbReference type="ARBA" id="ARBA00008787"/>
    </source>
</evidence>
<evidence type="ECO:0000256" key="3">
    <source>
        <dbReference type="ARBA" id="ARBA00022490"/>
    </source>
</evidence>
<dbReference type="EMBL" id="LHUR01000011">
    <property type="protein sequence ID" value="KOA21044.1"/>
    <property type="molecule type" value="Genomic_DNA"/>
</dbReference>
<dbReference type="PANTHER" id="PTHR34773:SF1">
    <property type="entry name" value="FLAGELLAR SECRETION CHAPERONE FLIS"/>
    <property type="match status" value="1"/>
</dbReference>
<dbReference type="PIRSF" id="PIRSF039090">
    <property type="entry name" value="Flis"/>
    <property type="match status" value="1"/>
</dbReference>
<evidence type="ECO:0000256" key="1">
    <source>
        <dbReference type="ARBA" id="ARBA00004514"/>
    </source>
</evidence>
<comment type="subcellular location">
    <subcellularLocation>
        <location evidence="1 6">Cytoplasm</location>
        <location evidence="1 6">Cytosol</location>
    </subcellularLocation>
</comment>
<name>A0A0L6ZDI6_9CLOT</name>
<comment type="caution">
    <text evidence="7">The sequence shown here is derived from an EMBL/GenBank/DDBJ whole genome shotgun (WGS) entry which is preliminary data.</text>
</comment>
<dbReference type="AlphaFoldDB" id="A0A0L6ZDI6"/>
<organism evidence="7 8">
    <name type="scientific">Clostridium homopropionicum DSM 5847</name>
    <dbReference type="NCBI Taxonomy" id="1121318"/>
    <lineage>
        <taxon>Bacteria</taxon>
        <taxon>Bacillati</taxon>
        <taxon>Bacillota</taxon>
        <taxon>Clostridia</taxon>
        <taxon>Eubacteriales</taxon>
        <taxon>Clostridiaceae</taxon>
        <taxon>Clostridium</taxon>
    </lineage>
</organism>
<gene>
    <name evidence="7" type="primary">fliS</name>
    <name evidence="7" type="ORF">CLHOM_06320</name>
</gene>
<dbReference type="Proteomes" id="UP000037043">
    <property type="component" value="Unassembled WGS sequence"/>
</dbReference>
<evidence type="ECO:0000256" key="6">
    <source>
        <dbReference type="PIRNR" id="PIRNR039090"/>
    </source>
</evidence>
<keyword evidence="7" id="KW-0282">Flagellum</keyword>
<dbReference type="GO" id="GO:0005829">
    <property type="term" value="C:cytosol"/>
    <property type="evidence" value="ECO:0007669"/>
    <property type="project" value="UniProtKB-SubCell"/>
</dbReference>
<sequence length="138" mass="15950">MNTSNAYSAYKNNSINYASKEQLLLMLLDGAVKYAKIAKQAMIDKDIQKAHDNIRKTQDIFYELMITLDVNQAGEWGQQLMSIYEFTVRRLGDANIRKDVHIIDEVLPLIEDLRDTWEQAYKISKGTEVKRLSFNSKS</sequence>
<dbReference type="InterPro" id="IPR003713">
    <property type="entry name" value="FliS"/>
</dbReference>
<keyword evidence="7" id="KW-0969">Cilium</keyword>
<dbReference type="GO" id="GO:0044780">
    <property type="term" value="P:bacterial-type flagellum assembly"/>
    <property type="evidence" value="ECO:0007669"/>
    <property type="project" value="InterPro"/>
</dbReference>
<keyword evidence="5" id="KW-0143">Chaperone</keyword>
<dbReference type="RefSeq" id="WP_052220223.1">
    <property type="nucleotide sequence ID" value="NZ_LHUR01000011.1"/>
</dbReference>
<protein>
    <recommendedName>
        <fullName evidence="6">Flagellar secretion chaperone FliS</fullName>
    </recommendedName>
</protein>
<dbReference type="STRING" id="36844.SAMN04488501_10488"/>
<evidence type="ECO:0000313" key="7">
    <source>
        <dbReference type="EMBL" id="KOA21044.1"/>
    </source>
</evidence>
<keyword evidence="8" id="KW-1185">Reference proteome</keyword>
<dbReference type="CDD" id="cd16098">
    <property type="entry name" value="FliS"/>
    <property type="match status" value="1"/>
</dbReference>
<dbReference type="Pfam" id="PF02561">
    <property type="entry name" value="FliS"/>
    <property type="match status" value="1"/>
</dbReference>
<dbReference type="GO" id="GO:0071973">
    <property type="term" value="P:bacterial-type flagellum-dependent cell motility"/>
    <property type="evidence" value="ECO:0007669"/>
    <property type="project" value="TreeGrafter"/>
</dbReference>
<keyword evidence="7" id="KW-0966">Cell projection</keyword>
<dbReference type="PANTHER" id="PTHR34773">
    <property type="entry name" value="FLAGELLAR SECRETION CHAPERONE FLIS"/>
    <property type="match status" value="1"/>
</dbReference>
<reference evidence="8" key="1">
    <citation type="submission" date="2015-08" db="EMBL/GenBank/DDBJ databases">
        <title>Genome sequence of the strict anaerobe Clostridium homopropionicum LuHBu1 (DSM 5847T).</title>
        <authorList>
            <person name="Poehlein A."/>
            <person name="Beck M."/>
            <person name="Schiel-Bengelsdorf B."/>
            <person name="Bengelsdorf F.R."/>
            <person name="Daniel R."/>
            <person name="Duerre P."/>
        </authorList>
    </citation>
    <scope>NUCLEOTIDE SEQUENCE [LARGE SCALE GENOMIC DNA]</scope>
    <source>
        <strain evidence="8">DSM 5847</strain>
    </source>
</reference>